<dbReference type="SUPFAM" id="SSF51735">
    <property type="entry name" value="NAD(P)-binding Rossmann-fold domains"/>
    <property type="match status" value="1"/>
</dbReference>
<dbReference type="PIRSF" id="PIRSF036761">
    <property type="entry name" value="GDH_Mll4104"/>
    <property type="match status" value="1"/>
</dbReference>
<dbReference type="Pfam" id="PF05088">
    <property type="entry name" value="Bac_GDH_CD"/>
    <property type="match status" value="1"/>
</dbReference>
<feature type="domain" description="NAD-glutamate dehydrogenase ACT3" evidence="6">
    <location>
        <begin position="498"/>
        <end position="560"/>
    </location>
</feature>
<evidence type="ECO:0000259" key="5">
    <source>
        <dbReference type="Pfam" id="PF21076"/>
    </source>
</evidence>
<evidence type="ECO:0000259" key="2">
    <source>
        <dbReference type="Pfam" id="PF05088"/>
    </source>
</evidence>
<dbReference type="PANTHER" id="PTHR43403">
    <property type="entry name" value="NAD-SPECIFIC GLUTAMATE DEHYDROGENASE"/>
    <property type="match status" value="1"/>
</dbReference>
<dbReference type="EMBL" id="JAWXXV010000001">
    <property type="protein sequence ID" value="MDX5983737.1"/>
    <property type="molecule type" value="Genomic_DNA"/>
</dbReference>
<feature type="domain" description="NAD-glutamate dehydrogenase ACT2" evidence="5">
    <location>
        <begin position="357"/>
        <end position="439"/>
    </location>
</feature>
<feature type="domain" description="NAD-glutamate dehydrogenase N-terminal ACT1" evidence="4">
    <location>
        <begin position="32"/>
        <end position="141"/>
    </location>
</feature>
<protein>
    <submittedName>
        <fullName evidence="7">NAD-glutamate dehydrogenase</fullName>
    </submittedName>
</protein>
<dbReference type="Proteomes" id="UP001279660">
    <property type="component" value="Unassembled WGS sequence"/>
</dbReference>
<dbReference type="InterPro" id="IPR028971">
    <property type="entry name" value="NAD-GDH_cat"/>
</dbReference>
<proteinExistence type="predicted"/>
<dbReference type="Pfam" id="PF21077">
    <property type="entry name" value="GDH_ACT3"/>
    <property type="match status" value="1"/>
</dbReference>
<dbReference type="PANTHER" id="PTHR43403:SF1">
    <property type="entry name" value="NAD-SPECIFIC GLUTAMATE DEHYDROGENASE"/>
    <property type="match status" value="1"/>
</dbReference>
<dbReference type="Pfam" id="PF21078">
    <property type="entry name" value="GDH_HM3"/>
    <property type="match status" value="1"/>
</dbReference>
<dbReference type="InterPro" id="IPR049059">
    <property type="entry name" value="NAD_Glu_DH_HM1"/>
</dbReference>
<evidence type="ECO:0000259" key="3">
    <source>
        <dbReference type="Pfam" id="PF21074"/>
    </source>
</evidence>
<dbReference type="InterPro" id="IPR007780">
    <property type="entry name" value="NAD_Glu_DH_bac"/>
</dbReference>
<evidence type="ECO:0000256" key="1">
    <source>
        <dbReference type="ARBA" id="ARBA00023002"/>
    </source>
</evidence>
<evidence type="ECO:0000313" key="7">
    <source>
        <dbReference type="EMBL" id="MDX5983737.1"/>
    </source>
</evidence>
<dbReference type="RefSeq" id="WP_010404528.1">
    <property type="nucleotide sequence ID" value="NZ_JAWXXV010000001.1"/>
</dbReference>
<reference evidence="7 8" key="1">
    <citation type="submission" date="2023-11" db="EMBL/GenBank/DDBJ databases">
        <title>MicrobeMod: A computational toolkit for identifying prokaryotic methylation and restriction-modification with nanopore sequencing.</title>
        <authorList>
            <person name="Crits-Christoph A."/>
            <person name="Kang S.C."/>
            <person name="Lee H."/>
            <person name="Ostrov N."/>
        </authorList>
    </citation>
    <scope>NUCLEOTIDE SEQUENCE [LARGE SCALE GENOMIC DNA]</scope>
    <source>
        <strain evidence="7 8">ATCC 14820</strain>
    </source>
</reference>
<comment type="caution">
    <text evidence="7">The sequence shown here is derived from an EMBL/GenBank/DDBJ whole genome shotgun (WGS) entry which is preliminary data.</text>
</comment>
<evidence type="ECO:0000259" key="6">
    <source>
        <dbReference type="Pfam" id="PF21077"/>
    </source>
</evidence>
<dbReference type="Pfam" id="PF21073">
    <property type="entry name" value="GDH_HM1"/>
    <property type="match status" value="1"/>
</dbReference>
<keyword evidence="1" id="KW-0560">Oxidoreductase</keyword>
<dbReference type="InterPro" id="IPR049062">
    <property type="entry name" value="NAD_Glu_DH_ACT2"/>
</dbReference>
<feature type="domain" description="NAD-specific glutamate dehydrogenase C-terminal" evidence="3">
    <location>
        <begin position="1229"/>
        <end position="1555"/>
    </location>
</feature>
<dbReference type="Pfam" id="PF21074">
    <property type="entry name" value="GDH_C"/>
    <property type="match status" value="1"/>
</dbReference>
<dbReference type="InterPro" id="IPR046346">
    <property type="entry name" value="Aminoacid_DH-like_N_sf"/>
</dbReference>
<accession>A0ABU4PKR0</accession>
<gene>
    <name evidence="7" type="ORF">SIL82_05650</name>
</gene>
<organism evidence="7 8">
    <name type="scientific">Sphingomonas echinoides</name>
    <dbReference type="NCBI Taxonomy" id="59803"/>
    <lineage>
        <taxon>Bacteria</taxon>
        <taxon>Pseudomonadati</taxon>
        <taxon>Pseudomonadota</taxon>
        <taxon>Alphaproteobacteria</taxon>
        <taxon>Sphingomonadales</taxon>
        <taxon>Sphingomonadaceae</taxon>
        <taxon>Sphingomonas</taxon>
    </lineage>
</organism>
<name>A0ABU4PKR0_9SPHN</name>
<feature type="domain" description="NAD-glutamate dehydrogenase catalytic" evidence="2">
    <location>
        <begin position="694"/>
        <end position="1184"/>
    </location>
</feature>
<evidence type="ECO:0000313" key="8">
    <source>
        <dbReference type="Proteomes" id="UP001279660"/>
    </source>
</evidence>
<keyword evidence="8" id="KW-1185">Reference proteome</keyword>
<dbReference type="InterPro" id="IPR049064">
    <property type="entry name" value="NAD_Glu_DH_ACT3"/>
</dbReference>
<dbReference type="InterPro" id="IPR024727">
    <property type="entry name" value="NAD_Glu_DH_N_ACT1"/>
</dbReference>
<dbReference type="SUPFAM" id="SSF53223">
    <property type="entry name" value="Aminoacid dehydrogenase-like, N-terminal domain"/>
    <property type="match status" value="1"/>
</dbReference>
<sequence length="1567" mass="168088">MAKTTLKSLSDALAVRLTKGALPGELQGFGKTERADAAAFVAATAERRATGIPNIALEPLPGTDPRRRMRLAIVNDDMPFLVDSIAATIGSHDIAIDRIIHPVVCVSRDSDGALVSVDDTGSPESMIYIELERADARERRDLVAALERNLADVRAAVGDWQALQDAMAADIATLPAGEGAALLFWLLDQKFTLLGHEWWVGGNETALGIARNPSPVPILAEASRALAMEWFAKGGQAPLLLKSNLISSVHRHVPLDLAVVPVRDKGTVTGLSIHAGLWTSSALNAAPQDVPVLRERLAALEAKFGFDPKGHTGKALTHALAGLPHDLVIAFTPESLEDVALTAMSLADRPRPKLRLVRSVLGRHLFAFVWLPRDDLTTARRTAIGEMLADAANASVLNWSIEVDDTIALIRFTLDLRDGGVLPDTDALDTRIARMVRGWVPAVEAALVEQTDAARAARLALKHAASFPSGYRGANTAEEAARDIVRLARLETPADRSVRMYRDEHGAARLKIYRLGGALALSDAVPVLENFGFRVIEELPTALIGDEQGFVHEFLVEAAGVRLSADTSVLENAIQAVLEGKAENDAFNRLIVDAGMAPASVVLFRAWFRYLRQAGLTYGLVTVVDALRRAPKVAAALIERFTAAHDPAGALPGGVERGEAPARGKALRQAQVERGREDAASQRFGRIAAADAAIDAGLDTVSAIDDDRILRSLRSVIAATLRTNAFAPAGQAALAFKLDSHLVPGLPAPVPWREIWVYSPRIEGIHLRAGPVARGGLRWSDRRDDFRTEILGLMKAQRVKNAVIVPTGAKGGFYPKQLPPASNRDAWLAEGTESYRAFIRALLSITDNIVEGAVMHPADVVIHDGDDPYFVVAADKGTATFSDVANAIALEHKFWLGDAFASGGSVGYDHKAMGITAKGAWVSVQRHFAERGVDVQTQPIRVVGCGDMSGDVFGNGMLLSKTLKIVAAFDHRHIFLDPDPDPAASWAERARMFALPRSSWADYDASLISKGGGVFPRTDKVIKLSKQIRAALGLEESEMEPGTLISAILKAPVDLIWFGGIGTYVKARAENNIAVGDPANDRLRVDAEDLRATAIGEGANLGVTQAARIAFSARGGRINTDFIDNSAGVDCSDNEVNIKIALNREMIEGRLGYDKRNTFLAGMTDDVAHLVLEDNRLQTLALSIAESDGARDVPSYVRLIEIFEAGGSLDRAVEGLAGNDDLLRRAAEGRGLTRPELAVLLATAKLALQAAIEKAGLGLDPDLLPDLHAAFPPAMRKKFGAAIDQHRLRGEIVATKLANRIINRMGVLYPFELAEEEGAAMSDIAAMFVVAERLFDLPALWREIETAAMPENARIALFDEVAVATRSQIADLLRVTRSGTGPGAALARLQKGIAQLDKQTKALLLEEASAQSARIATTLETAGAPKKLVQKVVRLFELDGAVGLADLGERLGLDETVLTRAFTRLGQALGLDWAQANAARISSSDPWERLLIAGLARDFQQLRLEFLGRGAAAPGADPQTLVETWLAENAGRVGQFKAVVDRARMAPAPNAAMLAQIAGQARVLLGR</sequence>
<dbReference type="Pfam" id="PF21075">
    <property type="entry name" value="GDH_ACT1"/>
    <property type="match status" value="1"/>
</dbReference>
<evidence type="ECO:0000259" key="4">
    <source>
        <dbReference type="Pfam" id="PF21075"/>
    </source>
</evidence>
<dbReference type="InterPro" id="IPR048381">
    <property type="entry name" value="GDH_C"/>
</dbReference>
<dbReference type="InterPro" id="IPR049058">
    <property type="entry name" value="NAD_Glu_DH_HM2"/>
</dbReference>
<dbReference type="Gene3D" id="3.40.50.720">
    <property type="entry name" value="NAD(P)-binding Rossmann-like Domain"/>
    <property type="match status" value="1"/>
</dbReference>
<dbReference type="InterPro" id="IPR049056">
    <property type="entry name" value="NAD_Glu_DH_HM3"/>
</dbReference>
<dbReference type="Pfam" id="PF21079">
    <property type="entry name" value="GDH_HM2"/>
    <property type="match status" value="1"/>
</dbReference>
<dbReference type="InterPro" id="IPR036291">
    <property type="entry name" value="NAD(P)-bd_dom_sf"/>
</dbReference>
<dbReference type="Pfam" id="PF21076">
    <property type="entry name" value="GDH_ACT2"/>
    <property type="match status" value="1"/>
</dbReference>